<reference evidence="1 2" key="1">
    <citation type="submission" date="2013-07" db="EMBL/GenBank/DDBJ databases">
        <title>Draft genome sequence of Pseudoalteromonas luteoviolacea 2ta16.</title>
        <authorList>
            <person name="Allen E.E."/>
            <person name="Azam F."/>
            <person name="Podell S."/>
        </authorList>
    </citation>
    <scope>NUCLEOTIDE SEQUENCE [LARGE SCALE GENOMIC DNA]</scope>
    <source>
        <strain evidence="1 2">2ta16</strain>
    </source>
</reference>
<proteinExistence type="predicted"/>
<dbReference type="AlphaFoldDB" id="V4HYX6"/>
<evidence type="ECO:0000313" key="2">
    <source>
        <dbReference type="Proteomes" id="UP000017820"/>
    </source>
</evidence>
<protein>
    <submittedName>
        <fullName evidence="1">Uncharacterized protein</fullName>
    </submittedName>
</protein>
<name>V4HYX6_PSEL2</name>
<comment type="caution">
    <text evidence="1">The sequence shown here is derived from an EMBL/GenBank/DDBJ whole genome shotgun (WGS) entry which is preliminary data.</text>
</comment>
<organism evidence="1 2">
    <name type="scientific">Pseudoalteromonas luteoviolacea (strain 2ta16)</name>
    <dbReference type="NCBI Taxonomy" id="1353533"/>
    <lineage>
        <taxon>Bacteria</taxon>
        <taxon>Pseudomonadati</taxon>
        <taxon>Pseudomonadota</taxon>
        <taxon>Gammaproteobacteria</taxon>
        <taxon>Alteromonadales</taxon>
        <taxon>Pseudoalteromonadaceae</taxon>
        <taxon>Pseudoalteromonas</taxon>
    </lineage>
</organism>
<evidence type="ECO:0000313" key="1">
    <source>
        <dbReference type="EMBL" id="ESP94993.1"/>
    </source>
</evidence>
<accession>V4HYX6</accession>
<sequence length="38" mass="4457">MALSTIIRNYNNLSQQPTKRTFFNTDLTSDQQKPNEKL</sequence>
<gene>
    <name evidence="1" type="ORF">PL2TA16_04549</name>
</gene>
<dbReference type="EMBL" id="AUSV01000008">
    <property type="protein sequence ID" value="ESP94993.1"/>
    <property type="molecule type" value="Genomic_DNA"/>
</dbReference>
<dbReference type="Proteomes" id="UP000017820">
    <property type="component" value="Unassembled WGS sequence"/>
</dbReference>